<feature type="domain" description="Transcription regulator PadR N-terminal" evidence="2">
    <location>
        <begin position="55"/>
        <end position="124"/>
    </location>
</feature>
<protein>
    <submittedName>
        <fullName evidence="3">Helix-turn-helix transcriptional regulator</fullName>
    </submittedName>
</protein>
<proteinExistence type="predicted"/>
<dbReference type="InterPro" id="IPR005149">
    <property type="entry name" value="Tscrpt_reg_PadR_N"/>
</dbReference>
<feature type="compositionally biased region" description="Basic residues" evidence="1">
    <location>
        <begin position="35"/>
        <end position="46"/>
    </location>
</feature>
<feature type="region of interest" description="Disordered" evidence="1">
    <location>
        <begin position="1"/>
        <end position="46"/>
    </location>
</feature>
<dbReference type="Gene3D" id="1.10.10.10">
    <property type="entry name" value="Winged helix-like DNA-binding domain superfamily/Winged helix DNA-binding domain"/>
    <property type="match status" value="1"/>
</dbReference>
<dbReference type="InterPro" id="IPR036390">
    <property type="entry name" value="WH_DNA-bd_sf"/>
</dbReference>
<dbReference type="PANTHER" id="PTHR43252">
    <property type="entry name" value="TRANSCRIPTIONAL REGULATOR YQJI"/>
    <property type="match status" value="1"/>
</dbReference>
<dbReference type="SUPFAM" id="SSF46785">
    <property type="entry name" value="Winged helix' DNA-binding domain"/>
    <property type="match status" value="1"/>
</dbReference>
<keyword evidence="4" id="KW-1185">Reference proteome</keyword>
<gene>
    <name evidence="3" type="ORF">GC106_66190</name>
</gene>
<evidence type="ECO:0000256" key="1">
    <source>
        <dbReference type="SAM" id="MobiDB-lite"/>
    </source>
</evidence>
<dbReference type="Pfam" id="PF03551">
    <property type="entry name" value="PadR"/>
    <property type="match status" value="1"/>
</dbReference>
<accession>A0ABX2FEN4</accession>
<evidence type="ECO:0000259" key="2">
    <source>
        <dbReference type="Pfam" id="PF03551"/>
    </source>
</evidence>
<comment type="caution">
    <text evidence="3">The sequence shown here is derived from an EMBL/GenBank/DDBJ whole genome shotgun (WGS) entry which is preliminary data.</text>
</comment>
<organism evidence="3 4">
    <name type="scientific">Kibdelosporangium persicum</name>
    <dbReference type="NCBI Taxonomy" id="2698649"/>
    <lineage>
        <taxon>Bacteria</taxon>
        <taxon>Bacillati</taxon>
        <taxon>Actinomycetota</taxon>
        <taxon>Actinomycetes</taxon>
        <taxon>Pseudonocardiales</taxon>
        <taxon>Pseudonocardiaceae</taxon>
        <taxon>Kibdelosporangium</taxon>
    </lineage>
</organism>
<dbReference type="EMBL" id="JAAATY010000026">
    <property type="protein sequence ID" value="NRN69362.1"/>
    <property type="molecule type" value="Genomic_DNA"/>
</dbReference>
<name>A0ABX2FEN4_9PSEU</name>
<reference evidence="3 4" key="1">
    <citation type="submission" date="2020-01" db="EMBL/GenBank/DDBJ databases">
        <title>Kibdelosporangium persica a novel Actinomycetes from a hot desert in Iran.</title>
        <authorList>
            <person name="Safaei N."/>
            <person name="Zaburannyi N."/>
            <person name="Mueller R."/>
            <person name="Wink J."/>
        </authorList>
    </citation>
    <scope>NUCLEOTIDE SEQUENCE [LARGE SCALE GENOMIC DNA]</scope>
    <source>
        <strain evidence="3 4">4NS15</strain>
    </source>
</reference>
<sequence length="190" mass="20915">MHHPHDLNTRRRGGRARRGPFPPGFGFEGDWGRGRGMRGRGRGHRRSRGDVRAAVLALLTERPMHGYEIIQEINSRSGGYWRPSPGSVYPTLQLLADQGLVSLEGGTGSKRQYALTDEGRTAAEALDAPPWEQIADEVEPLEVELHTALHQLMSAVAQVSQAASETQKARAIETLNETRRAIYAILGSTE</sequence>
<dbReference type="Proteomes" id="UP000763557">
    <property type="component" value="Unassembled WGS sequence"/>
</dbReference>
<evidence type="ECO:0000313" key="3">
    <source>
        <dbReference type="EMBL" id="NRN69362.1"/>
    </source>
</evidence>
<evidence type="ECO:0000313" key="4">
    <source>
        <dbReference type="Proteomes" id="UP000763557"/>
    </source>
</evidence>
<dbReference type="InterPro" id="IPR036388">
    <property type="entry name" value="WH-like_DNA-bd_sf"/>
</dbReference>
<dbReference type="RefSeq" id="WP_173139461.1">
    <property type="nucleotide sequence ID" value="NZ_CBCSGW010000111.1"/>
</dbReference>
<dbReference type="PANTHER" id="PTHR43252:SF2">
    <property type="entry name" value="TRANSCRIPTION REGULATOR, PADR-LIKE FAMILY"/>
    <property type="match status" value="1"/>
</dbReference>